<gene>
    <name evidence="2" type="ORF">L596_028692</name>
</gene>
<dbReference type="AlphaFoldDB" id="A0A4U5LZ53"/>
<evidence type="ECO:0000313" key="2">
    <source>
        <dbReference type="EMBL" id="TKR61600.1"/>
    </source>
</evidence>
<accession>A0A4U5LZ53</accession>
<name>A0A4U5LZ53_STECR</name>
<dbReference type="EMBL" id="AZBU02000011">
    <property type="protein sequence ID" value="TKR61600.1"/>
    <property type="molecule type" value="Genomic_DNA"/>
</dbReference>
<evidence type="ECO:0000256" key="1">
    <source>
        <dbReference type="SAM" id="MobiDB-lite"/>
    </source>
</evidence>
<proteinExistence type="predicted"/>
<reference evidence="2 3" key="2">
    <citation type="journal article" date="2019" name="G3 (Bethesda)">
        <title>Hybrid Assembly of the Genome of the Entomopathogenic Nematode Steinernema carpocapsae Identifies the X-Chromosome.</title>
        <authorList>
            <person name="Serra L."/>
            <person name="Macchietto M."/>
            <person name="Macias-Munoz A."/>
            <person name="McGill C.J."/>
            <person name="Rodriguez I.M."/>
            <person name="Rodriguez B."/>
            <person name="Murad R."/>
            <person name="Mortazavi A."/>
        </authorList>
    </citation>
    <scope>NUCLEOTIDE SEQUENCE [LARGE SCALE GENOMIC DNA]</scope>
    <source>
        <strain evidence="2 3">ALL</strain>
    </source>
</reference>
<feature type="region of interest" description="Disordered" evidence="1">
    <location>
        <begin position="140"/>
        <end position="161"/>
    </location>
</feature>
<dbReference type="Proteomes" id="UP000298663">
    <property type="component" value="Unassembled WGS sequence"/>
</dbReference>
<organism evidence="2 3">
    <name type="scientific">Steinernema carpocapsae</name>
    <name type="common">Entomopathogenic nematode</name>
    <dbReference type="NCBI Taxonomy" id="34508"/>
    <lineage>
        <taxon>Eukaryota</taxon>
        <taxon>Metazoa</taxon>
        <taxon>Ecdysozoa</taxon>
        <taxon>Nematoda</taxon>
        <taxon>Chromadorea</taxon>
        <taxon>Rhabditida</taxon>
        <taxon>Tylenchina</taxon>
        <taxon>Panagrolaimomorpha</taxon>
        <taxon>Strongyloidoidea</taxon>
        <taxon>Steinernematidae</taxon>
        <taxon>Steinernema</taxon>
    </lineage>
</organism>
<keyword evidence="3" id="KW-1185">Reference proteome</keyword>
<protein>
    <submittedName>
        <fullName evidence="2">Uncharacterized protein</fullName>
    </submittedName>
</protein>
<evidence type="ECO:0000313" key="3">
    <source>
        <dbReference type="Proteomes" id="UP000298663"/>
    </source>
</evidence>
<sequence length="208" mass="23473">MIHSRASVTPAWAKEPWEPRGDLSNGSLENIQVQLTPLSANLIAALFCRIFVDVAVRRHKDAPKKWRPAADVSVLYIYNVFGNPLVNPQIPRSTKTAKWSVFWAVACTGEEAQLIIGCATLLTYKLNNYAAKHRRDRLAAKNDDGEEKAGARRWGKTDKESCKQIVDRRKEKQRKNGGDVEQSFFGFETKSIEVRNGKWCGLNEIAED</sequence>
<comment type="caution">
    <text evidence="2">The sequence shown here is derived from an EMBL/GenBank/DDBJ whole genome shotgun (WGS) entry which is preliminary data.</text>
</comment>
<reference evidence="2 3" key="1">
    <citation type="journal article" date="2015" name="Genome Biol.">
        <title>Comparative genomics of Steinernema reveals deeply conserved gene regulatory networks.</title>
        <authorList>
            <person name="Dillman A.R."/>
            <person name="Macchietto M."/>
            <person name="Porter C.F."/>
            <person name="Rogers A."/>
            <person name="Williams B."/>
            <person name="Antoshechkin I."/>
            <person name="Lee M.M."/>
            <person name="Goodwin Z."/>
            <person name="Lu X."/>
            <person name="Lewis E.E."/>
            <person name="Goodrich-Blair H."/>
            <person name="Stock S.P."/>
            <person name="Adams B.J."/>
            <person name="Sternberg P.W."/>
            <person name="Mortazavi A."/>
        </authorList>
    </citation>
    <scope>NUCLEOTIDE SEQUENCE [LARGE SCALE GENOMIC DNA]</scope>
    <source>
        <strain evidence="2 3">ALL</strain>
    </source>
</reference>